<evidence type="ECO:0008006" key="3">
    <source>
        <dbReference type="Google" id="ProtNLM"/>
    </source>
</evidence>
<dbReference type="Proteomes" id="UP001548590">
    <property type="component" value="Unassembled WGS sequence"/>
</dbReference>
<evidence type="ECO:0000313" key="2">
    <source>
        <dbReference type="Proteomes" id="UP001548590"/>
    </source>
</evidence>
<reference evidence="1 2" key="1">
    <citation type="submission" date="2024-07" db="EMBL/GenBank/DDBJ databases">
        <title>Uliginosibacterium paludis KCTC:42655.</title>
        <authorList>
            <person name="Kim M.K."/>
        </authorList>
    </citation>
    <scope>NUCLEOTIDE SEQUENCE [LARGE SCALE GENOMIC DNA]</scope>
    <source>
        <strain evidence="1 2">KCTC 42655</strain>
    </source>
</reference>
<organism evidence="1 2">
    <name type="scientific">Uliginosibacterium paludis</name>
    <dbReference type="NCBI Taxonomy" id="1615952"/>
    <lineage>
        <taxon>Bacteria</taxon>
        <taxon>Pseudomonadati</taxon>
        <taxon>Pseudomonadota</taxon>
        <taxon>Betaproteobacteria</taxon>
        <taxon>Rhodocyclales</taxon>
        <taxon>Zoogloeaceae</taxon>
        <taxon>Uliginosibacterium</taxon>
    </lineage>
</organism>
<gene>
    <name evidence="1" type="ORF">ABVT11_18390</name>
</gene>
<keyword evidence="2" id="KW-1185">Reference proteome</keyword>
<sequence>MAKRPLRKTNRTVLIVVEGETEEAFATHLKSLYYQRGMRLSVSIRNAHGYGPAGIIDKLKSVAQTADFDHRLAVLDADIPLKPAEDKWLRTAKVEQVVSVPAIEATLLAILGQYTPDLTPACKNELQKHAPGDPTDLRYYAKYFPLEVLERARGKVPVLDALIAAVSTE</sequence>
<comment type="caution">
    <text evidence="1">The sequence shown here is derived from an EMBL/GenBank/DDBJ whole genome shotgun (WGS) entry which is preliminary data.</text>
</comment>
<proteinExistence type="predicted"/>
<accession>A0ABV2CV58</accession>
<dbReference type="EMBL" id="JBEWLZ010000016">
    <property type="protein sequence ID" value="MET1491814.1"/>
    <property type="molecule type" value="Genomic_DNA"/>
</dbReference>
<protein>
    <recommendedName>
        <fullName evidence="3">RloB domain-containing protein</fullName>
    </recommendedName>
</protein>
<evidence type="ECO:0000313" key="1">
    <source>
        <dbReference type="EMBL" id="MET1491814.1"/>
    </source>
</evidence>
<name>A0ABV2CV58_9RHOO</name>
<dbReference type="RefSeq" id="WP_345929950.1">
    <property type="nucleotide sequence ID" value="NZ_JBDIVF010000013.1"/>
</dbReference>